<feature type="domain" description="Flagellar hook-length control protein-like C-terminal" evidence="4">
    <location>
        <begin position="291"/>
        <end position="372"/>
    </location>
</feature>
<keyword evidence="3" id="KW-1005">Bacterial flagellum biogenesis</keyword>
<dbReference type="InterPro" id="IPR001635">
    <property type="entry name" value="Flag_hook_Flik"/>
</dbReference>
<evidence type="ECO:0000259" key="4">
    <source>
        <dbReference type="Pfam" id="PF02120"/>
    </source>
</evidence>
<dbReference type="CDD" id="cd17470">
    <property type="entry name" value="T3SS_Flik_C"/>
    <property type="match status" value="1"/>
</dbReference>
<accession>A0ABN4SXN9</accession>
<dbReference type="Proteomes" id="UP000175893">
    <property type="component" value="Chromosome"/>
</dbReference>
<name>A0ABN4SXN9_9GAMM</name>
<comment type="function">
    <text evidence="1">Controls the length of the flagellar hook.</text>
</comment>
<dbReference type="Pfam" id="PF02120">
    <property type="entry name" value="Flg_hook"/>
    <property type="match status" value="1"/>
</dbReference>
<keyword evidence="5" id="KW-0969">Cilium</keyword>
<evidence type="ECO:0000313" key="6">
    <source>
        <dbReference type="Proteomes" id="UP000175893"/>
    </source>
</evidence>
<dbReference type="EMBL" id="CP016043">
    <property type="protein sequence ID" value="AOV96602.1"/>
    <property type="molecule type" value="Genomic_DNA"/>
</dbReference>
<keyword evidence="6" id="KW-1185">Reference proteome</keyword>
<dbReference type="PANTHER" id="PTHR37533:SF2">
    <property type="entry name" value="FLAGELLAR HOOK-LENGTH CONTROL PROTEIN"/>
    <property type="match status" value="1"/>
</dbReference>
<evidence type="ECO:0000256" key="3">
    <source>
        <dbReference type="ARBA" id="ARBA00022795"/>
    </source>
</evidence>
<organism evidence="5 6">
    <name type="scientific">Edwardsiella hoshinae</name>
    <dbReference type="NCBI Taxonomy" id="93378"/>
    <lineage>
        <taxon>Bacteria</taxon>
        <taxon>Pseudomonadati</taxon>
        <taxon>Pseudomonadota</taxon>
        <taxon>Gammaproteobacteria</taxon>
        <taxon>Enterobacterales</taxon>
        <taxon>Hafniaceae</taxon>
        <taxon>Edwardsiella</taxon>
    </lineage>
</organism>
<evidence type="ECO:0000313" key="5">
    <source>
        <dbReference type="EMBL" id="AOV96602.1"/>
    </source>
</evidence>
<keyword evidence="5" id="KW-0282">Flagellum</keyword>
<reference evidence="5 6" key="1">
    <citation type="submission" date="2016-06" db="EMBL/GenBank/DDBJ databases">
        <title>Complete genome sequence of Edwardsiella hoshinae ATCC 35051.</title>
        <authorList>
            <person name="Reichley S.R."/>
            <person name="Waldbieser G.C."/>
            <person name="Lawrence M.L."/>
            <person name="Griffin M.J."/>
        </authorList>
    </citation>
    <scope>NUCLEOTIDE SEQUENCE [LARGE SCALE GENOMIC DNA]</scope>
    <source>
        <strain evidence="5 6">ATCC 35051</strain>
    </source>
</reference>
<gene>
    <name evidence="5" type="ORF">A9798_06300</name>
</gene>
<dbReference type="PANTHER" id="PTHR37533">
    <property type="entry name" value="FLAGELLAR HOOK-LENGTH CONTROL PROTEIN"/>
    <property type="match status" value="1"/>
</dbReference>
<protein>
    <submittedName>
        <fullName evidence="5">Flagellar hook-length control protein</fullName>
    </submittedName>
</protein>
<dbReference type="RefSeq" id="WP_070244742.1">
    <property type="nucleotide sequence ID" value="NZ_CP016043.1"/>
</dbReference>
<evidence type="ECO:0000256" key="2">
    <source>
        <dbReference type="ARBA" id="ARBA00009149"/>
    </source>
</evidence>
<proteinExistence type="inferred from homology"/>
<comment type="similarity">
    <text evidence="2">Belongs to the FliK family.</text>
</comment>
<dbReference type="PRINTS" id="PR01007">
    <property type="entry name" value="FLGHOOKFLIK"/>
</dbReference>
<keyword evidence="5" id="KW-0966">Cell projection</keyword>
<evidence type="ECO:0000256" key="1">
    <source>
        <dbReference type="ARBA" id="ARBA00003944"/>
    </source>
</evidence>
<dbReference type="InterPro" id="IPR021136">
    <property type="entry name" value="Flagellar_hook_control-like_C"/>
</dbReference>
<dbReference type="Gene3D" id="3.30.750.140">
    <property type="match status" value="1"/>
</dbReference>
<sequence>MTTPVAITLTALSAPSDTPTTTASAVEGSPFADILALLSQPASKQALLQSLQSSAGVNVDAQGLPSALLGRLSQLDAQQRQTLLSQLRAPTHDGVTPLPDASFALLPTAPAATDSPRAPDVNEAGAQQAIAALLAMLPARGDVAHPTALDTGAIQQEAPGRLRASRQEAHAASLSHLLETTRGDERANAHPADVTPLLQAKTSPTTPGINRIDTGSTLLSLETPNRRVQSHEGLVPPHAQAITPTALHHAANLAPATPQVNATPLASPASASAPLLNAPLGSSEWQQALGQQVLMFSRNGQHQAELRLHPQDLGALQISLRLDDNQAQLHLAAAHSQVRAALEAALPHLRTALAESGIQLGQSSVGSEAQSQWGGGQQQRQESAAGAVFSLADNTLPLSREQDAPTVVRRHLGAVDISV</sequence>
<dbReference type="InterPro" id="IPR052563">
    <property type="entry name" value="FliK"/>
</dbReference>
<dbReference type="InterPro" id="IPR038610">
    <property type="entry name" value="FliK-like_C_sf"/>
</dbReference>